<comment type="similarity">
    <text evidence="2 6">Belongs to the iron/ascorbate-dependent oxidoreductase family.</text>
</comment>
<protein>
    <submittedName>
        <fullName evidence="8">Isopenicillin N synthase family oxygenase</fullName>
    </submittedName>
</protein>
<accession>A0A964FFX3</accession>
<organism evidence="8 9">
    <name type="scientific">Waterburya agarophytonicola KI4</name>
    <dbReference type="NCBI Taxonomy" id="2874699"/>
    <lineage>
        <taxon>Bacteria</taxon>
        <taxon>Bacillati</taxon>
        <taxon>Cyanobacteriota</taxon>
        <taxon>Cyanophyceae</taxon>
        <taxon>Pleurocapsales</taxon>
        <taxon>Hyellaceae</taxon>
        <taxon>Waterburya</taxon>
        <taxon>Waterburya agarophytonicola</taxon>
    </lineage>
</organism>
<keyword evidence="5 6" id="KW-0408">Iron</keyword>
<dbReference type="SUPFAM" id="SSF51197">
    <property type="entry name" value="Clavaminate synthase-like"/>
    <property type="match status" value="1"/>
</dbReference>
<evidence type="ECO:0000256" key="3">
    <source>
        <dbReference type="ARBA" id="ARBA00022723"/>
    </source>
</evidence>
<dbReference type="EMBL" id="JADWDC010000040">
    <property type="protein sequence ID" value="MCC0178330.1"/>
    <property type="molecule type" value="Genomic_DNA"/>
</dbReference>
<evidence type="ECO:0000313" key="8">
    <source>
        <dbReference type="EMBL" id="MCC0178330.1"/>
    </source>
</evidence>
<evidence type="ECO:0000259" key="7">
    <source>
        <dbReference type="PROSITE" id="PS51471"/>
    </source>
</evidence>
<dbReference type="InterPro" id="IPR026992">
    <property type="entry name" value="DIOX_N"/>
</dbReference>
<dbReference type="PANTHER" id="PTHR10209">
    <property type="entry name" value="OXIDOREDUCTASE, 2OG-FE II OXYGENASE FAMILY PROTEIN"/>
    <property type="match status" value="1"/>
</dbReference>
<proteinExistence type="inferred from homology"/>
<dbReference type="Pfam" id="PF14226">
    <property type="entry name" value="DIOX_N"/>
    <property type="match status" value="1"/>
</dbReference>
<dbReference type="PROSITE" id="PS51471">
    <property type="entry name" value="FE2OG_OXY"/>
    <property type="match status" value="1"/>
</dbReference>
<dbReference type="Gene3D" id="2.60.120.330">
    <property type="entry name" value="B-lactam Antibiotic, Isopenicillin N Synthase, Chain"/>
    <property type="match status" value="1"/>
</dbReference>
<feature type="domain" description="Fe2OG dioxygenase" evidence="7">
    <location>
        <begin position="173"/>
        <end position="282"/>
    </location>
</feature>
<reference evidence="8" key="1">
    <citation type="journal article" date="2021" name="Antonie Van Leeuwenhoek">
        <title>Draft genome and description of Waterburya agarophytonicola gen. nov. sp. nov. (Pleurocapsales, Cyanobacteria): a seaweed symbiont.</title>
        <authorList>
            <person name="Bonthond G."/>
            <person name="Shalygin S."/>
            <person name="Bayer T."/>
            <person name="Weinberger F."/>
        </authorList>
    </citation>
    <scope>NUCLEOTIDE SEQUENCE</scope>
    <source>
        <strain evidence="8">KI4</strain>
    </source>
</reference>
<evidence type="ECO:0000256" key="6">
    <source>
        <dbReference type="RuleBase" id="RU003682"/>
    </source>
</evidence>
<dbReference type="RefSeq" id="WP_229641395.1">
    <property type="nucleotide sequence ID" value="NZ_JADWDC010000040.1"/>
</dbReference>
<dbReference type="InterPro" id="IPR005123">
    <property type="entry name" value="Oxoglu/Fe-dep_dioxygenase_dom"/>
</dbReference>
<keyword evidence="9" id="KW-1185">Reference proteome</keyword>
<keyword evidence="3 6" id="KW-0479">Metal-binding</keyword>
<keyword evidence="4 6" id="KW-0560">Oxidoreductase</keyword>
<name>A0A964FFX3_9CYAN</name>
<dbReference type="InterPro" id="IPR027443">
    <property type="entry name" value="IPNS-like_sf"/>
</dbReference>
<gene>
    <name evidence="8" type="ORF">I4641_15215</name>
</gene>
<comment type="pathway">
    <text evidence="1">Antibiotic biosynthesis.</text>
</comment>
<dbReference type="PRINTS" id="PR00682">
    <property type="entry name" value="IPNSYNTHASE"/>
</dbReference>
<dbReference type="Pfam" id="PF03171">
    <property type="entry name" value="2OG-FeII_Oxy"/>
    <property type="match status" value="1"/>
</dbReference>
<dbReference type="Proteomes" id="UP000729733">
    <property type="component" value="Unassembled WGS sequence"/>
</dbReference>
<evidence type="ECO:0000256" key="5">
    <source>
        <dbReference type="ARBA" id="ARBA00023004"/>
    </source>
</evidence>
<evidence type="ECO:0000256" key="4">
    <source>
        <dbReference type="ARBA" id="ARBA00023002"/>
    </source>
</evidence>
<dbReference type="AlphaFoldDB" id="A0A964FFX3"/>
<sequence>MKDILYNEIPSVDLSDFVSHNPKRKHNFVQNIGQAYQNIGFVAVKNHGLSDDLTANLYSAVKQFFALPEATKLNYEINNLGGQRGYTARGKEHAKGRSVGDLKEFYHVGQELSPTERSLLEYPGNIFPQEVPEFATATVEAFRTLEATGMQILRAIALYLGLDEFFFDNKVNKGNSILRAIHYFPLDNPQDIPDGAVRAAAHGDINLITLLMGASAEGLQILRQDGAWIPVTALQDKIVVNVGDMLERLTNKKLKSTVHRVINPSKELLGTPRYSIPFFMHPISEMDLTCLPSCIDEENPKQFEDITAGEFLSLRLREIGLIK</sequence>
<evidence type="ECO:0000256" key="2">
    <source>
        <dbReference type="ARBA" id="ARBA00008056"/>
    </source>
</evidence>
<comment type="caution">
    <text evidence="8">The sequence shown here is derived from an EMBL/GenBank/DDBJ whole genome shotgun (WGS) entry which is preliminary data.</text>
</comment>
<dbReference type="PANTHER" id="PTHR10209:SF881">
    <property type="entry name" value="FI07970P-RELATED"/>
    <property type="match status" value="1"/>
</dbReference>
<evidence type="ECO:0000256" key="1">
    <source>
        <dbReference type="ARBA" id="ARBA00004792"/>
    </source>
</evidence>
<evidence type="ECO:0000313" key="9">
    <source>
        <dbReference type="Proteomes" id="UP000729733"/>
    </source>
</evidence>
<dbReference type="InterPro" id="IPR044861">
    <property type="entry name" value="IPNS-like_FE2OG_OXY"/>
</dbReference>
<dbReference type="GO" id="GO:0016491">
    <property type="term" value="F:oxidoreductase activity"/>
    <property type="evidence" value="ECO:0007669"/>
    <property type="project" value="UniProtKB-KW"/>
</dbReference>
<dbReference type="GO" id="GO:0046872">
    <property type="term" value="F:metal ion binding"/>
    <property type="evidence" value="ECO:0007669"/>
    <property type="project" value="UniProtKB-KW"/>
</dbReference>